<evidence type="ECO:0000313" key="1">
    <source>
        <dbReference type="EMBL" id="KIM52437.1"/>
    </source>
</evidence>
<reference evidence="2" key="2">
    <citation type="submission" date="2015-01" db="EMBL/GenBank/DDBJ databases">
        <title>Evolutionary Origins and Diversification of the Mycorrhizal Mutualists.</title>
        <authorList>
            <consortium name="DOE Joint Genome Institute"/>
            <consortium name="Mycorrhizal Genomics Consortium"/>
            <person name="Kohler A."/>
            <person name="Kuo A."/>
            <person name="Nagy L.G."/>
            <person name="Floudas D."/>
            <person name="Copeland A."/>
            <person name="Barry K.W."/>
            <person name="Cichocki N."/>
            <person name="Veneault-Fourrey C."/>
            <person name="LaButti K."/>
            <person name="Lindquist E.A."/>
            <person name="Lipzen A."/>
            <person name="Lundell T."/>
            <person name="Morin E."/>
            <person name="Murat C."/>
            <person name="Riley R."/>
            <person name="Ohm R."/>
            <person name="Sun H."/>
            <person name="Tunlid A."/>
            <person name="Henrissat B."/>
            <person name="Grigoriev I.V."/>
            <person name="Hibbett D.S."/>
            <person name="Martin F."/>
        </authorList>
    </citation>
    <scope>NUCLEOTIDE SEQUENCE [LARGE SCALE GENOMIC DNA]</scope>
    <source>
        <strain evidence="2">Foug A</strain>
    </source>
</reference>
<proteinExistence type="predicted"/>
<dbReference type="STRING" id="1036808.A0A0C2ZI17"/>
<dbReference type="InParanoid" id="A0A0C2ZI17"/>
<evidence type="ECO:0008006" key="3">
    <source>
        <dbReference type="Google" id="ProtNLM"/>
    </source>
</evidence>
<reference evidence="1 2" key="1">
    <citation type="submission" date="2014-04" db="EMBL/GenBank/DDBJ databases">
        <authorList>
            <consortium name="DOE Joint Genome Institute"/>
            <person name="Kuo A."/>
            <person name="Kohler A."/>
            <person name="Nagy L.G."/>
            <person name="Floudas D."/>
            <person name="Copeland A."/>
            <person name="Barry K.W."/>
            <person name="Cichocki N."/>
            <person name="Veneault-Fourrey C."/>
            <person name="LaButti K."/>
            <person name="Lindquist E.A."/>
            <person name="Lipzen A."/>
            <person name="Lundell T."/>
            <person name="Morin E."/>
            <person name="Murat C."/>
            <person name="Sun H."/>
            <person name="Tunlid A."/>
            <person name="Henrissat B."/>
            <person name="Grigoriev I.V."/>
            <person name="Hibbett D.S."/>
            <person name="Martin F."/>
            <person name="Nordberg H.P."/>
            <person name="Cantor M.N."/>
            <person name="Hua S.X."/>
        </authorList>
    </citation>
    <scope>NUCLEOTIDE SEQUENCE [LARGE SCALE GENOMIC DNA]</scope>
    <source>
        <strain evidence="1 2">Foug A</strain>
    </source>
</reference>
<dbReference type="EMBL" id="KN822211">
    <property type="protein sequence ID" value="KIM52437.1"/>
    <property type="molecule type" value="Genomic_DNA"/>
</dbReference>
<sequence length="246" mass="27150">MNQAELQTAVIAECTKHKEQNSQNADSRACVDIGTEYFVKYGVRRDLEPERATQDFIFTHAQIVHHFVDQRTMYLVMERIKLQESPPDLAARAQKAVKWLSEVPLPPNYALGPVGGGRICHNAFRVPDVEMLDRYMKNAYGLLSVTARQKVSPVSVCGERLMFTQSDMDDSNFGVDEHERTVLMDFSEIGLLPETFVAYTLSSDNNLSPIAASLGLSGNSNLASMAATAHCLGMVSDPKLGTSTCT</sequence>
<dbReference type="Proteomes" id="UP000053989">
    <property type="component" value="Unassembled WGS sequence"/>
</dbReference>
<keyword evidence="2" id="KW-1185">Reference proteome</keyword>
<dbReference type="HOGENOM" id="CLU_084529_0_0_1"/>
<protein>
    <recommendedName>
        <fullName evidence="3">Aminoglycoside phosphotransferase domain-containing protein</fullName>
    </recommendedName>
</protein>
<evidence type="ECO:0000313" key="2">
    <source>
        <dbReference type="Proteomes" id="UP000053989"/>
    </source>
</evidence>
<dbReference type="AlphaFoldDB" id="A0A0C2ZI17"/>
<name>A0A0C2ZI17_9AGAM</name>
<gene>
    <name evidence="1" type="ORF">SCLCIDRAFT_18174</name>
</gene>
<organism evidence="1 2">
    <name type="scientific">Scleroderma citrinum Foug A</name>
    <dbReference type="NCBI Taxonomy" id="1036808"/>
    <lineage>
        <taxon>Eukaryota</taxon>
        <taxon>Fungi</taxon>
        <taxon>Dikarya</taxon>
        <taxon>Basidiomycota</taxon>
        <taxon>Agaricomycotina</taxon>
        <taxon>Agaricomycetes</taxon>
        <taxon>Agaricomycetidae</taxon>
        <taxon>Boletales</taxon>
        <taxon>Sclerodermatineae</taxon>
        <taxon>Sclerodermataceae</taxon>
        <taxon>Scleroderma</taxon>
    </lineage>
</organism>
<accession>A0A0C2ZI17</accession>
<dbReference type="OrthoDB" id="3250044at2759"/>